<dbReference type="HOGENOM" id="CLU_1361137_0_0_1"/>
<sequence>MATPSIRKDDAILTAYASIIINASAEEVFGTISSSEEYGSGYFQYKWDDNQPIVGARGIYSFRVEEIQDRNVPAMLTLLDPVHKKMAAKTVRYPDWLLGSERVQEVVSIRGKANICEYRTWITLAGIGAYYPLLTAKEELEDGATDAAMELKVFVEKRNRKG</sequence>
<keyword evidence="2" id="KW-1185">Reference proteome</keyword>
<evidence type="ECO:0000313" key="2">
    <source>
        <dbReference type="Proteomes" id="UP000019487"/>
    </source>
</evidence>
<organism evidence="1 2">
    <name type="scientific">Sclerotinia borealis (strain F-4128)</name>
    <dbReference type="NCBI Taxonomy" id="1432307"/>
    <lineage>
        <taxon>Eukaryota</taxon>
        <taxon>Fungi</taxon>
        <taxon>Dikarya</taxon>
        <taxon>Ascomycota</taxon>
        <taxon>Pezizomycotina</taxon>
        <taxon>Leotiomycetes</taxon>
        <taxon>Helotiales</taxon>
        <taxon>Sclerotiniaceae</taxon>
        <taxon>Sclerotinia</taxon>
    </lineage>
</organism>
<name>W9CC83_SCLBF</name>
<protein>
    <submittedName>
        <fullName evidence="1">Uncharacterized protein</fullName>
    </submittedName>
</protein>
<reference evidence="1 2" key="1">
    <citation type="journal article" date="2014" name="Genome Announc.">
        <title>Draft genome sequence of Sclerotinia borealis, a psychrophilic plant pathogenic fungus.</title>
        <authorList>
            <person name="Mardanov A.V."/>
            <person name="Beletsky A.V."/>
            <person name="Kadnikov V.V."/>
            <person name="Ignatov A.N."/>
            <person name="Ravin N.V."/>
        </authorList>
    </citation>
    <scope>NUCLEOTIDE SEQUENCE [LARGE SCALE GENOMIC DNA]</scope>
    <source>
        <strain evidence="2">F-4157</strain>
    </source>
</reference>
<dbReference type="AlphaFoldDB" id="W9CC83"/>
<dbReference type="OrthoDB" id="509124at2759"/>
<dbReference type="Proteomes" id="UP000019487">
    <property type="component" value="Unassembled WGS sequence"/>
</dbReference>
<dbReference type="EMBL" id="AYSA01000413">
    <property type="protein sequence ID" value="ESZ92175.1"/>
    <property type="molecule type" value="Genomic_DNA"/>
</dbReference>
<proteinExistence type="predicted"/>
<gene>
    <name evidence="1" type="ORF">SBOR_7432</name>
</gene>
<accession>W9CC83</accession>
<comment type="caution">
    <text evidence="1">The sequence shown here is derived from an EMBL/GenBank/DDBJ whole genome shotgun (WGS) entry which is preliminary data.</text>
</comment>
<evidence type="ECO:0000313" key="1">
    <source>
        <dbReference type="EMBL" id="ESZ92175.1"/>
    </source>
</evidence>